<name>N8Q3S3_9GAMM</name>
<dbReference type="InterPro" id="IPR000182">
    <property type="entry name" value="GNAT_dom"/>
</dbReference>
<dbReference type="GO" id="GO:0016747">
    <property type="term" value="F:acyltransferase activity, transferring groups other than amino-acyl groups"/>
    <property type="evidence" value="ECO:0007669"/>
    <property type="project" value="InterPro"/>
</dbReference>
<protein>
    <recommendedName>
        <fullName evidence="1">N-acetyltransferase domain-containing protein</fullName>
    </recommendedName>
</protein>
<dbReference type="HOGENOM" id="CLU_056607_2_1_6"/>
<dbReference type="NCBIfam" id="TIGR04045">
    <property type="entry name" value="MSMEG_0567_GNAT"/>
    <property type="match status" value="1"/>
</dbReference>
<dbReference type="PROSITE" id="PS51186">
    <property type="entry name" value="GNAT"/>
    <property type="match status" value="1"/>
</dbReference>
<proteinExistence type="predicted"/>
<sequence>MYLDDDLSQNPWLQAVNQQLKHYLADEFISADIVIKIVSEDWERRQYYRLREATFRDEQQILKEDRDEYDFKAFGIVAIGQMFGEPDRVIGAVRIFPEGKQTWWGGRLCVDPLYRHHRAIGKALINAAVSTAKNLGCQRFLATVQQQNEAYFQKLHWHSEKNIQVANIPHVLMQADLADYPLSNISQAYMQQSYTLQEV</sequence>
<dbReference type="GeneID" id="99689880"/>
<feature type="domain" description="N-acetyltransferase" evidence="1">
    <location>
        <begin position="33"/>
        <end position="178"/>
    </location>
</feature>
<dbReference type="Proteomes" id="UP000018426">
    <property type="component" value="Unassembled WGS sequence"/>
</dbReference>
<dbReference type="SUPFAM" id="SSF55729">
    <property type="entry name" value="Acyl-CoA N-acyltransferases (Nat)"/>
    <property type="match status" value="1"/>
</dbReference>
<dbReference type="EMBL" id="APOL01000032">
    <property type="protein sequence ID" value="ENU33145.1"/>
    <property type="molecule type" value="Genomic_DNA"/>
</dbReference>
<dbReference type="Pfam" id="PF00583">
    <property type="entry name" value="Acetyltransf_1"/>
    <property type="match status" value="1"/>
</dbReference>
<reference evidence="2 3" key="1">
    <citation type="submission" date="2013-02" db="EMBL/GenBank/DDBJ databases">
        <title>The Genome Sequence of Acinetobacter parvus NIPH 1103.</title>
        <authorList>
            <consortium name="The Broad Institute Genome Sequencing Platform"/>
            <consortium name="The Broad Institute Genome Sequencing Center for Infectious Disease"/>
            <person name="Cerqueira G."/>
            <person name="Feldgarden M."/>
            <person name="Courvalin P."/>
            <person name="Perichon B."/>
            <person name="Grillot-Courvalin C."/>
            <person name="Clermont D."/>
            <person name="Rocha E."/>
            <person name="Yoon E.-J."/>
            <person name="Nemec A."/>
            <person name="Walker B."/>
            <person name="Young S.K."/>
            <person name="Zeng Q."/>
            <person name="Gargeya S."/>
            <person name="Fitzgerald M."/>
            <person name="Haas B."/>
            <person name="Abouelleil A."/>
            <person name="Alvarado L."/>
            <person name="Arachchi H.M."/>
            <person name="Berlin A.M."/>
            <person name="Chapman S.B."/>
            <person name="Dewar J."/>
            <person name="Goldberg J."/>
            <person name="Griggs A."/>
            <person name="Gujja S."/>
            <person name="Hansen M."/>
            <person name="Howarth C."/>
            <person name="Imamovic A."/>
            <person name="Larimer J."/>
            <person name="McCowan C."/>
            <person name="Murphy C."/>
            <person name="Neiman D."/>
            <person name="Pearson M."/>
            <person name="Priest M."/>
            <person name="Roberts A."/>
            <person name="Saif S."/>
            <person name="Shea T."/>
            <person name="Sisk P."/>
            <person name="Sykes S."/>
            <person name="Wortman J."/>
            <person name="Nusbaum C."/>
            <person name="Birren B."/>
        </authorList>
    </citation>
    <scope>NUCLEOTIDE SEQUENCE [LARGE SCALE GENOMIC DNA]</scope>
    <source>
        <strain evidence="2 3">NIPH 1103</strain>
    </source>
</reference>
<dbReference type="CDD" id="cd04301">
    <property type="entry name" value="NAT_SF"/>
    <property type="match status" value="1"/>
</dbReference>
<gene>
    <name evidence="2" type="ORF">F989_01923</name>
</gene>
<organism evidence="2 3">
    <name type="scientific">Acinetobacter parvus NIPH 1103</name>
    <dbReference type="NCBI Taxonomy" id="1217671"/>
    <lineage>
        <taxon>Bacteria</taxon>
        <taxon>Pseudomonadati</taxon>
        <taxon>Pseudomonadota</taxon>
        <taxon>Gammaproteobacteria</taxon>
        <taxon>Moraxellales</taxon>
        <taxon>Moraxellaceae</taxon>
        <taxon>Acinetobacter</taxon>
    </lineage>
</organism>
<comment type="caution">
    <text evidence="2">The sequence shown here is derived from an EMBL/GenBank/DDBJ whole genome shotgun (WGS) entry which is preliminary data.</text>
</comment>
<dbReference type="Gene3D" id="3.40.630.30">
    <property type="match status" value="1"/>
</dbReference>
<dbReference type="InterPro" id="IPR024035">
    <property type="entry name" value="MSMEG_0567_GNAT"/>
</dbReference>
<dbReference type="RefSeq" id="WP_004679570.1">
    <property type="nucleotide sequence ID" value="NZ_KB849227.1"/>
</dbReference>
<evidence type="ECO:0000313" key="3">
    <source>
        <dbReference type="Proteomes" id="UP000018426"/>
    </source>
</evidence>
<dbReference type="STRING" id="134533.GCA_001485085_02290"/>
<dbReference type="PATRIC" id="fig|1217671.3.peg.1899"/>
<dbReference type="AlphaFoldDB" id="N8Q3S3"/>
<evidence type="ECO:0000259" key="1">
    <source>
        <dbReference type="PROSITE" id="PS51186"/>
    </source>
</evidence>
<accession>N8Q3S3</accession>
<dbReference type="InterPro" id="IPR016181">
    <property type="entry name" value="Acyl_CoA_acyltransferase"/>
</dbReference>
<evidence type="ECO:0000313" key="2">
    <source>
        <dbReference type="EMBL" id="ENU33145.1"/>
    </source>
</evidence>